<dbReference type="PROSITE" id="PS50096">
    <property type="entry name" value="IQ"/>
    <property type="match status" value="3"/>
</dbReference>
<dbReference type="Gene3D" id="1.20.5.190">
    <property type="match status" value="2"/>
</dbReference>
<dbReference type="GO" id="GO:0005516">
    <property type="term" value="F:calmodulin binding"/>
    <property type="evidence" value="ECO:0007669"/>
    <property type="project" value="TreeGrafter"/>
</dbReference>
<reference evidence="2 3" key="1">
    <citation type="journal article" date="2023" name="Insect Mol. Biol.">
        <title>Genome sequencing provides insights into the evolution of gene families encoding plant cell wall-degrading enzymes in longhorned beetles.</title>
        <authorList>
            <person name="Shin N.R."/>
            <person name="Okamura Y."/>
            <person name="Kirsch R."/>
            <person name="Pauchet Y."/>
        </authorList>
    </citation>
    <scope>NUCLEOTIDE SEQUENCE [LARGE SCALE GENOMIC DNA]</scope>
    <source>
        <strain evidence="2">EAD_L_NR</strain>
    </source>
</reference>
<dbReference type="InterPro" id="IPR027417">
    <property type="entry name" value="P-loop_NTPase"/>
</dbReference>
<proteinExistence type="predicted"/>
<comment type="caution">
    <text evidence="2">The sequence shown here is derived from an EMBL/GenBank/DDBJ whole genome shotgun (WGS) entry which is preliminary data.</text>
</comment>
<dbReference type="EMBL" id="JANEYG010000016">
    <property type="protein sequence ID" value="KAJ8919695.1"/>
    <property type="molecule type" value="Genomic_DNA"/>
</dbReference>
<dbReference type="SMART" id="SM00015">
    <property type="entry name" value="IQ"/>
    <property type="match status" value="3"/>
</dbReference>
<evidence type="ECO:0000256" key="1">
    <source>
        <dbReference type="SAM" id="MobiDB-lite"/>
    </source>
</evidence>
<dbReference type="PANTHER" id="PTHR10699:SF11">
    <property type="entry name" value="IGLOO, ISOFORM A"/>
    <property type="match status" value="1"/>
</dbReference>
<evidence type="ECO:0000313" key="3">
    <source>
        <dbReference type="Proteomes" id="UP001159042"/>
    </source>
</evidence>
<dbReference type="SUPFAM" id="SSF52540">
    <property type="entry name" value="P-loop containing nucleoside triphosphate hydrolases"/>
    <property type="match status" value="1"/>
</dbReference>
<feature type="compositionally biased region" description="Polar residues" evidence="1">
    <location>
        <begin position="1"/>
        <end position="24"/>
    </location>
</feature>
<feature type="compositionally biased region" description="Basic and acidic residues" evidence="1">
    <location>
        <begin position="33"/>
        <end position="67"/>
    </location>
</feature>
<sequence>MVSESSDQKSVSAKTITLRSNGTAKSVEETESEESRSKTPAEVKDSEATSQTKEESKKDQSVVKPVEEPVDEVQAATKIQAAFRGHRTRQSMKQPAAEAANQPEPEPTREQLEQEFRLDDPGPELETSEKLSGEGDNGTIATCDGCDSYKGVIDGDRIFCYNLQRSASFNLLTSYKPKLRFSVIHSNFVLKLFLILYLFPELCHAATKIQASFRGHMTRKHESEAKKQETGSSKEEKKEAGDDGKEEELDIDLTDPDLNKAAVKIQASFRGHMVRKENPDEATAAN</sequence>
<feature type="compositionally biased region" description="Basic and acidic residues" evidence="1">
    <location>
        <begin position="106"/>
        <end position="120"/>
    </location>
</feature>
<dbReference type="Proteomes" id="UP001159042">
    <property type="component" value="Unassembled WGS sequence"/>
</dbReference>
<protein>
    <submittedName>
        <fullName evidence="2">Uncharacterized protein</fullName>
    </submittedName>
</protein>
<feature type="compositionally biased region" description="Acidic residues" evidence="1">
    <location>
        <begin position="244"/>
        <end position="255"/>
    </location>
</feature>
<feature type="region of interest" description="Disordered" evidence="1">
    <location>
        <begin position="214"/>
        <end position="255"/>
    </location>
</feature>
<gene>
    <name evidence="2" type="ORF">NQ315_006223</name>
</gene>
<dbReference type="AlphaFoldDB" id="A0AAV8W035"/>
<name>A0AAV8W035_9CUCU</name>
<dbReference type="Pfam" id="PF00612">
    <property type="entry name" value="IQ"/>
    <property type="match status" value="3"/>
</dbReference>
<keyword evidence="3" id="KW-1185">Reference proteome</keyword>
<feature type="region of interest" description="Disordered" evidence="1">
    <location>
        <begin position="1"/>
        <end position="137"/>
    </location>
</feature>
<accession>A0AAV8W035</accession>
<evidence type="ECO:0000313" key="2">
    <source>
        <dbReference type="EMBL" id="KAJ8919695.1"/>
    </source>
</evidence>
<dbReference type="InterPro" id="IPR000048">
    <property type="entry name" value="IQ_motif_EF-hand-BS"/>
</dbReference>
<feature type="compositionally biased region" description="Basic and acidic residues" evidence="1">
    <location>
        <begin position="220"/>
        <end position="243"/>
    </location>
</feature>
<feature type="compositionally biased region" description="Low complexity" evidence="1">
    <location>
        <begin position="94"/>
        <end position="103"/>
    </location>
</feature>
<dbReference type="PANTHER" id="PTHR10699">
    <property type="entry name" value="NEUROMODULIN"/>
    <property type="match status" value="1"/>
</dbReference>
<organism evidence="2 3">
    <name type="scientific">Exocentrus adspersus</name>
    <dbReference type="NCBI Taxonomy" id="1586481"/>
    <lineage>
        <taxon>Eukaryota</taxon>
        <taxon>Metazoa</taxon>
        <taxon>Ecdysozoa</taxon>
        <taxon>Arthropoda</taxon>
        <taxon>Hexapoda</taxon>
        <taxon>Insecta</taxon>
        <taxon>Pterygota</taxon>
        <taxon>Neoptera</taxon>
        <taxon>Endopterygota</taxon>
        <taxon>Coleoptera</taxon>
        <taxon>Polyphaga</taxon>
        <taxon>Cucujiformia</taxon>
        <taxon>Chrysomeloidea</taxon>
        <taxon>Cerambycidae</taxon>
        <taxon>Lamiinae</taxon>
        <taxon>Acanthocinini</taxon>
        <taxon>Exocentrus</taxon>
    </lineage>
</organism>